<reference evidence="2" key="1">
    <citation type="journal article" date="2015" name="Nature">
        <title>Complex archaea that bridge the gap between prokaryotes and eukaryotes.</title>
        <authorList>
            <person name="Spang A."/>
            <person name="Saw J.H."/>
            <person name="Jorgensen S.L."/>
            <person name="Zaremba-Niedzwiedzka K."/>
            <person name="Martijn J."/>
            <person name="Lind A.E."/>
            <person name="van Eijk R."/>
            <person name="Schleper C."/>
            <person name="Guy L."/>
            <person name="Ettema T.J."/>
        </authorList>
    </citation>
    <scope>NUCLEOTIDE SEQUENCE</scope>
</reference>
<evidence type="ECO:0000313" key="2">
    <source>
        <dbReference type="EMBL" id="KKM89943.1"/>
    </source>
</evidence>
<gene>
    <name evidence="2" type="ORF">LCGC14_1243620</name>
</gene>
<accession>A0A0F9L914</accession>
<organism evidence="2">
    <name type="scientific">marine sediment metagenome</name>
    <dbReference type="NCBI Taxonomy" id="412755"/>
    <lineage>
        <taxon>unclassified sequences</taxon>
        <taxon>metagenomes</taxon>
        <taxon>ecological metagenomes</taxon>
    </lineage>
</organism>
<comment type="caution">
    <text evidence="2">The sequence shown here is derived from an EMBL/GenBank/DDBJ whole genome shotgun (WGS) entry which is preliminary data.</text>
</comment>
<dbReference type="EMBL" id="LAZR01006742">
    <property type="protein sequence ID" value="KKM89943.1"/>
    <property type="molecule type" value="Genomic_DNA"/>
</dbReference>
<evidence type="ECO:0000256" key="1">
    <source>
        <dbReference type="SAM" id="MobiDB-lite"/>
    </source>
</evidence>
<protein>
    <submittedName>
        <fullName evidence="2">Uncharacterized protein</fullName>
    </submittedName>
</protein>
<dbReference type="AlphaFoldDB" id="A0A0F9L914"/>
<feature type="region of interest" description="Disordered" evidence="1">
    <location>
        <begin position="48"/>
        <end position="81"/>
    </location>
</feature>
<name>A0A0F9L914_9ZZZZ</name>
<proteinExistence type="predicted"/>
<sequence length="81" mass="8626">MTRRGSADVGFLLSGGRDLLGTTTTLDIKREAETEETTVLGVGDEEHAATGLKSGASPRRAFSTTTPTRAMTRWSGWPSGR</sequence>